<keyword evidence="3" id="KW-0547">Nucleotide-binding</keyword>
<evidence type="ECO:0000256" key="3">
    <source>
        <dbReference type="ARBA" id="ARBA00022741"/>
    </source>
</evidence>
<dbReference type="PANTHER" id="PTHR43085">
    <property type="entry name" value="HEXOKINASE FAMILY MEMBER"/>
    <property type="match status" value="1"/>
</dbReference>
<dbReference type="InterPro" id="IPR011611">
    <property type="entry name" value="PfkB_dom"/>
</dbReference>
<dbReference type="InterPro" id="IPR029056">
    <property type="entry name" value="Ribokinase-like"/>
</dbReference>
<dbReference type="CDD" id="cd01166">
    <property type="entry name" value="KdgK"/>
    <property type="match status" value="1"/>
</dbReference>
<dbReference type="PANTHER" id="PTHR43085:SF1">
    <property type="entry name" value="PSEUDOURIDINE KINASE-RELATED"/>
    <property type="match status" value="1"/>
</dbReference>
<proteinExistence type="inferred from homology"/>
<dbReference type="PROSITE" id="PS00584">
    <property type="entry name" value="PFKB_KINASES_2"/>
    <property type="match status" value="1"/>
</dbReference>
<name>A0A4R2PAP2_9BACL</name>
<accession>A0A4R2PAP2</accession>
<dbReference type="InterPro" id="IPR002173">
    <property type="entry name" value="Carboh/pur_kinase_PfkB_CS"/>
</dbReference>
<evidence type="ECO:0000256" key="1">
    <source>
        <dbReference type="ARBA" id="ARBA00010688"/>
    </source>
</evidence>
<keyword evidence="8" id="KW-1185">Reference proteome</keyword>
<protein>
    <submittedName>
        <fullName evidence="7">5-dehydro-2-deoxygluconokinase</fullName>
    </submittedName>
</protein>
<keyword evidence="4 7" id="KW-0418">Kinase</keyword>
<dbReference type="Pfam" id="PF00294">
    <property type="entry name" value="PfkB"/>
    <property type="match status" value="1"/>
</dbReference>
<dbReference type="Gene3D" id="3.40.1190.20">
    <property type="match status" value="1"/>
</dbReference>
<comment type="caution">
    <text evidence="7">The sequence shown here is derived from an EMBL/GenBank/DDBJ whole genome shotgun (WGS) entry which is preliminary data.</text>
</comment>
<reference evidence="7 8" key="1">
    <citation type="submission" date="2019-03" db="EMBL/GenBank/DDBJ databases">
        <title>Genomic Encyclopedia of Type Strains, Phase IV (KMG-IV): sequencing the most valuable type-strain genomes for metagenomic binning, comparative biology and taxonomic classification.</title>
        <authorList>
            <person name="Goeker M."/>
        </authorList>
    </citation>
    <scope>NUCLEOTIDE SEQUENCE [LARGE SCALE GENOMIC DNA]</scope>
    <source>
        <strain evidence="7 8">DSM 19377</strain>
    </source>
</reference>
<dbReference type="GO" id="GO:0016301">
    <property type="term" value="F:kinase activity"/>
    <property type="evidence" value="ECO:0007669"/>
    <property type="project" value="UniProtKB-KW"/>
</dbReference>
<evidence type="ECO:0000259" key="6">
    <source>
        <dbReference type="Pfam" id="PF00294"/>
    </source>
</evidence>
<sequence>MKSMDMVTFGETMVLFTPARMLPLEYEHQYYKQMAGAESNVAIGVSRLGHSAGWFSKLGDDPFGGFIFKSLKGEGVDNSRCTFTEEAPTGLYFKEKRNASDVRIYYYRKHSAASLLNLEDLDEDYIKKARILHLTGITPALSKDCREAVFTAIEIAKQHSVKIVFDPNIRLKLWKEGEAKKVLCDIAEKSDVILPGLNEGTFLTGEDKPEKVADKLGKNGKTIIIKLGKEGAFYQNSEESGFVPGFSVAEVVDPVGAGDGFAAGVISGLLRNEPLSMIVKRANVVGALVVGVNGDSEGLPTNEEVDHFLSRSSTDEDVIR</sequence>
<comment type="similarity">
    <text evidence="1">Belongs to the carbohydrate kinase PfkB family.</text>
</comment>
<dbReference type="SUPFAM" id="SSF53613">
    <property type="entry name" value="Ribokinase-like"/>
    <property type="match status" value="1"/>
</dbReference>
<dbReference type="GO" id="GO:0005524">
    <property type="term" value="F:ATP binding"/>
    <property type="evidence" value="ECO:0007669"/>
    <property type="project" value="UniProtKB-KW"/>
</dbReference>
<dbReference type="EMBL" id="SLXK01000004">
    <property type="protein sequence ID" value="TCP30965.1"/>
    <property type="molecule type" value="Genomic_DNA"/>
</dbReference>
<dbReference type="OrthoDB" id="9813569at2"/>
<evidence type="ECO:0000256" key="2">
    <source>
        <dbReference type="ARBA" id="ARBA00022679"/>
    </source>
</evidence>
<dbReference type="InterPro" id="IPR050306">
    <property type="entry name" value="PfkB_Carbo_kinase"/>
</dbReference>
<dbReference type="AlphaFoldDB" id="A0A4R2PAP2"/>
<dbReference type="RefSeq" id="WP_132744286.1">
    <property type="nucleotide sequence ID" value="NZ_SLXK01000004.1"/>
</dbReference>
<evidence type="ECO:0000256" key="4">
    <source>
        <dbReference type="ARBA" id="ARBA00022777"/>
    </source>
</evidence>
<keyword evidence="5" id="KW-0067">ATP-binding</keyword>
<evidence type="ECO:0000256" key="5">
    <source>
        <dbReference type="ARBA" id="ARBA00022840"/>
    </source>
</evidence>
<keyword evidence="2" id="KW-0808">Transferase</keyword>
<dbReference type="Proteomes" id="UP000295416">
    <property type="component" value="Unassembled WGS sequence"/>
</dbReference>
<gene>
    <name evidence="7" type="ORF">EV207_104144</name>
</gene>
<feature type="domain" description="Carbohydrate kinase PfkB" evidence="6">
    <location>
        <begin position="7"/>
        <end position="301"/>
    </location>
</feature>
<organism evidence="7 8">
    <name type="scientific">Scopulibacillus darangshiensis</name>
    <dbReference type="NCBI Taxonomy" id="442528"/>
    <lineage>
        <taxon>Bacteria</taxon>
        <taxon>Bacillati</taxon>
        <taxon>Bacillota</taxon>
        <taxon>Bacilli</taxon>
        <taxon>Bacillales</taxon>
        <taxon>Sporolactobacillaceae</taxon>
        <taxon>Scopulibacillus</taxon>
    </lineage>
</organism>
<evidence type="ECO:0000313" key="7">
    <source>
        <dbReference type="EMBL" id="TCP30965.1"/>
    </source>
</evidence>
<evidence type="ECO:0000313" key="8">
    <source>
        <dbReference type="Proteomes" id="UP000295416"/>
    </source>
</evidence>